<dbReference type="InterPro" id="IPR000719">
    <property type="entry name" value="Prot_kinase_dom"/>
</dbReference>
<evidence type="ECO:0000259" key="1">
    <source>
        <dbReference type="PROSITE" id="PS50011"/>
    </source>
</evidence>
<sequence>MELMDQDLESLLLTRKKNPIGWDKAVKKWKNETKKRIREPLRQLLGGLRALHDAGITHRDLKPLNVLLDKEHNVKITDFGVSKQARDRVQTTMSTGTGTTGYTAPEVLQVGETFHGNYTEKADLWSLGCVVYRMIKGCQLLAHDQETKTEARERVGGLAENNWEGFASPEANLLKKLLCVDPEERSCARCAEESYTLATE</sequence>
<accession>A0A9W4WFZ1</accession>
<dbReference type="PANTHER" id="PTHR44167:SF24">
    <property type="entry name" value="SERINE_THREONINE-PROTEIN KINASE CHK2"/>
    <property type="match status" value="1"/>
</dbReference>
<gene>
    <name evidence="2" type="ORF">CGXH109_LOCUS25482</name>
</gene>
<dbReference type="InterPro" id="IPR008271">
    <property type="entry name" value="Ser/Thr_kinase_AS"/>
</dbReference>
<reference evidence="2" key="1">
    <citation type="submission" date="2022-08" db="EMBL/GenBank/DDBJ databases">
        <authorList>
            <person name="Giroux E."/>
            <person name="Giroux E."/>
        </authorList>
    </citation>
    <scope>NUCLEOTIDE SEQUENCE</scope>
    <source>
        <strain evidence="2">H1091258</strain>
    </source>
</reference>
<dbReference type="Gene3D" id="1.10.510.10">
    <property type="entry name" value="Transferase(Phosphotransferase) domain 1"/>
    <property type="match status" value="1"/>
</dbReference>
<dbReference type="EMBL" id="CAMGZC010000106">
    <property type="protein sequence ID" value="CAI0643426.1"/>
    <property type="molecule type" value="Genomic_DNA"/>
</dbReference>
<proteinExistence type="predicted"/>
<dbReference type="InterPro" id="IPR011009">
    <property type="entry name" value="Kinase-like_dom_sf"/>
</dbReference>
<protein>
    <recommendedName>
        <fullName evidence="1">Protein kinase domain-containing protein</fullName>
    </recommendedName>
</protein>
<dbReference type="GO" id="GO:0044773">
    <property type="term" value="P:mitotic DNA damage checkpoint signaling"/>
    <property type="evidence" value="ECO:0007669"/>
    <property type="project" value="TreeGrafter"/>
</dbReference>
<evidence type="ECO:0000313" key="2">
    <source>
        <dbReference type="EMBL" id="CAI0643426.1"/>
    </source>
</evidence>
<dbReference type="PROSITE" id="PS50011">
    <property type="entry name" value="PROTEIN_KINASE_DOM"/>
    <property type="match status" value="1"/>
</dbReference>
<dbReference type="GO" id="GO:0005524">
    <property type="term" value="F:ATP binding"/>
    <property type="evidence" value="ECO:0007669"/>
    <property type="project" value="InterPro"/>
</dbReference>
<dbReference type="GO" id="GO:0005634">
    <property type="term" value="C:nucleus"/>
    <property type="evidence" value="ECO:0007669"/>
    <property type="project" value="TreeGrafter"/>
</dbReference>
<feature type="domain" description="Protein kinase" evidence="1">
    <location>
        <begin position="1"/>
        <end position="197"/>
    </location>
</feature>
<dbReference type="Proteomes" id="UP001152533">
    <property type="component" value="Unassembled WGS sequence"/>
</dbReference>
<comment type="caution">
    <text evidence="2">The sequence shown here is derived from an EMBL/GenBank/DDBJ whole genome shotgun (WGS) entry which is preliminary data.</text>
</comment>
<keyword evidence="3" id="KW-1185">Reference proteome</keyword>
<evidence type="ECO:0000313" key="3">
    <source>
        <dbReference type="Proteomes" id="UP001152533"/>
    </source>
</evidence>
<dbReference type="PROSITE" id="PS00108">
    <property type="entry name" value="PROTEIN_KINASE_ST"/>
    <property type="match status" value="1"/>
</dbReference>
<dbReference type="CDD" id="cd00180">
    <property type="entry name" value="PKc"/>
    <property type="match status" value="1"/>
</dbReference>
<organism evidence="2 3">
    <name type="scientific">Colletotrichum noveboracense</name>
    <dbReference type="NCBI Taxonomy" id="2664923"/>
    <lineage>
        <taxon>Eukaryota</taxon>
        <taxon>Fungi</taxon>
        <taxon>Dikarya</taxon>
        <taxon>Ascomycota</taxon>
        <taxon>Pezizomycotina</taxon>
        <taxon>Sordariomycetes</taxon>
        <taxon>Hypocreomycetidae</taxon>
        <taxon>Glomerellales</taxon>
        <taxon>Glomerellaceae</taxon>
        <taxon>Colletotrichum</taxon>
        <taxon>Colletotrichum gloeosporioides species complex</taxon>
    </lineage>
</organism>
<dbReference type="Pfam" id="PF00069">
    <property type="entry name" value="Pkinase"/>
    <property type="match status" value="1"/>
</dbReference>
<name>A0A9W4WFZ1_9PEZI</name>
<dbReference type="GO" id="GO:0004674">
    <property type="term" value="F:protein serine/threonine kinase activity"/>
    <property type="evidence" value="ECO:0007669"/>
    <property type="project" value="TreeGrafter"/>
</dbReference>
<dbReference type="AlphaFoldDB" id="A0A9W4WFZ1"/>
<dbReference type="PANTHER" id="PTHR44167">
    <property type="entry name" value="OVARIAN-SPECIFIC SERINE/THREONINE-PROTEIN KINASE LOK-RELATED"/>
    <property type="match status" value="1"/>
</dbReference>
<dbReference type="SMART" id="SM00220">
    <property type="entry name" value="S_TKc"/>
    <property type="match status" value="1"/>
</dbReference>
<dbReference type="SUPFAM" id="SSF56112">
    <property type="entry name" value="Protein kinase-like (PK-like)"/>
    <property type="match status" value="1"/>
</dbReference>